<proteinExistence type="predicted"/>
<dbReference type="Proteomes" id="UP001501591">
    <property type="component" value="Unassembled WGS sequence"/>
</dbReference>
<dbReference type="EMBL" id="BAABCP010000001">
    <property type="protein sequence ID" value="GAA3937315.1"/>
    <property type="molecule type" value="Genomic_DNA"/>
</dbReference>
<dbReference type="SUPFAM" id="SSF46689">
    <property type="entry name" value="Homeodomain-like"/>
    <property type="match status" value="1"/>
</dbReference>
<reference evidence="5" key="1">
    <citation type="journal article" date="2019" name="Int. J. Syst. Evol. Microbiol.">
        <title>The Global Catalogue of Microorganisms (GCM) 10K type strain sequencing project: providing services to taxonomists for standard genome sequencing and annotation.</title>
        <authorList>
            <consortium name="The Broad Institute Genomics Platform"/>
            <consortium name="The Broad Institute Genome Sequencing Center for Infectious Disease"/>
            <person name="Wu L."/>
            <person name="Ma J."/>
        </authorList>
    </citation>
    <scope>NUCLEOTIDE SEQUENCE [LARGE SCALE GENOMIC DNA]</scope>
    <source>
        <strain evidence="5">JCM 17024</strain>
    </source>
</reference>
<dbReference type="PROSITE" id="PS50977">
    <property type="entry name" value="HTH_TETR_2"/>
    <property type="match status" value="1"/>
</dbReference>
<gene>
    <name evidence="4" type="ORF">GCM10022383_14430</name>
</gene>
<evidence type="ECO:0000313" key="4">
    <source>
        <dbReference type="EMBL" id="GAA3937315.1"/>
    </source>
</evidence>
<dbReference type="Gene3D" id="1.10.357.10">
    <property type="entry name" value="Tetracycline Repressor, domain 2"/>
    <property type="match status" value="1"/>
</dbReference>
<comment type="caution">
    <text evidence="4">The sequence shown here is derived from an EMBL/GenBank/DDBJ whole genome shotgun (WGS) entry which is preliminary data.</text>
</comment>
<evidence type="ECO:0000259" key="3">
    <source>
        <dbReference type="PROSITE" id="PS50977"/>
    </source>
</evidence>
<accession>A0ABP7N8H6</accession>
<evidence type="ECO:0000313" key="5">
    <source>
        <dbReference type="Proteomes" id="UP001501591"/>
    </source>
</evidence>
<organism evidence="4 5">
    <name type="scientific">Microbacterium soli</name>
    <dbReference type="NCBI Taxonomy" id="446075"/>
    <lineage>
        <taxon>Bacteria</taxon>
        <taxon>Bacillati</taxon>
        <taxon>Actinomycetota</taxon>
        <taxon>Actinomycetes</taxon>
        <taxon>Micrococcales</taxon>
        <taxon>Microbacteriaceae</taxon>
        <taxon>Microbacterium</taxon>
    </lineage>
</organism>
<dbReference type="SUPFAM" id="SSF48498">
    <property type="entry name" value="Tetracyclin repressor-like, C-terminal domain"/>
    <property type="match status" value="1"/>
</dbReference>
<name>A0ABP7N8H6_9MICO</name>
<keyword evidence="5" id="KW-1185">Reference proteome</keyword>
<dbReference type="PANTHER" id="PTHR30055:SF200">
    <property type="entry name" value="HTH-TYPE TRANSCRIPTIONAL REPRESSOR BDCR"/>
    <property type="match status" value="1"/>
</dbReference>
<dbReference type="InterPro" id="IPR001647">
    <property type="entry name" value="HTH_TetR"/>
</dbReference>
<evidence type="ECO:0000256" key="1">
    <source>
        <dbReference type="ARBA" id="ARBA00023125"/>
    </source>
</evidence>
<evidence type="ECO:0000256" key="2">
    <source>
        <dbReference type="PROSITE-ProRule" id="PRU00335"/>
    </source>
</evidence>
<protein>
    <recommendedName>
        <fullName evidence="3">HTH tetR-type domain-containing protein</fullName>
    </recommendedName>
</protein>
<keyword evidence="1 2" id="KW-0238">DNA-binding</keyword>
<feature type="DNA-binding region" description="H-T-H motif" evidence="2">
    <location>
        <begin position="37"/>
        <end position="56"/>
    </location>
</feature>
<dbReference type="RefSeq" id="WP_344818862.1">
    <property type="nucleotide sequence ID" value="NZ_BAABCP010000001.1"/>
</dbReference>
<dbReference type="PANTHER" id="PTHR30055">
    <property type="entry name" value="HTH-TYPE TRANSCRIPTIONAL REGULATOR RUTR"/>
    <property type="match status" value="1"/>
</dbReference>
<dbReference type="InterPro" id="IPR036271">
    <property type="entry name" value="Tet_transcr_reg_TetR-rel_C_sf"/>
</dbReference>
<dbReference type="InterPro" id="IPR050109">
    <property type="entry name" value="HTH-type_TetR-like_transc_reg"/>
</dbReference>
<sequence length="203" mass="21186">MMSTPAAYSRKQPGQRREEILSAAADIALEAGLERITVRAVAERIGVRPGLISHYFPVVQELVAQAFERAAAGERASILPGGGSPRARVAALVVFFASEASVPLSRLWLNARHLSRFSPALAAAVLRQEVANLQGVTAVVEEGIRRGEFTAPDAAAAAKRILMAVDATTISVNDPPSGAHLVDPGFVGDVAAWALGLSDGSLG</sequence>
<feature type="domain" description="HTH tetR-type" evidence="3">
    <location>
        <begin position="14"/>
        <end position="74"/>
    </location>
</feature>
<dbReference type="InterPro" id="IPR009057">
    <property type="entry name" value="Homeodomain-like_sf"/>
</dbReference>
<dbReference type="Pfam" id="PF00440">
    <property type="entry name" value="TetR_N"/>
    <property type="match status" value="1"/>
</dbReference>